<evidence type="ECO:0000259" key="12">
    <source>
        <dbReference type="Pfam" id="PF02875"/>
    </source>
</evidence>
<keyword evidence="15" id="KW-1185">Reference proteome</keyword>
<feature type="domain" description="Mur ligase central" evidence="13">
    <location>
        <begin position="44"/>
        <end position="268"/>
    </location>
</feature>
<dbReference type="SUPFAM" id="SSF53623">
    <property type="entry name" value="MurD-like peptide ligases, catalytic domain"/>
    <property type="match status" value="1"/>
</dbReference>
<evidence type="ECO:0000256" key="10">
    <source>
        <dbReference type="ARBA" id="ARBA00047493"/>
    </source>
</evidence>
<dbReference type="Proteomes" id="UP000675379">
    <property type="component" value="Unassembled WGS sequence"/>
</dbReference>
<evidence type="ECO:0000256" key="11">
    <source>
        <dbReference type="PIRNR" id="PIRNR001563"/>
    </source>
</evidence>
<dbReference type="PANTHER" id="PTHR11136:SF0">
    <property type="entry name" value="DIHYDROFOLATE SYNTHETASE-RELATED"/>
    <property type="match status" value="1"/>
</dbReference>
<keyword evidence="4 11" id="KW-0436">Ligase</keyword>
<dbReference type="FunFam" id="3.40.1190.10:FF:000011">
    <property type="entry name" value="Folylpolyglutamate synthase/dihydrofolate synthase"/>
    <property type="match status" value="1"/>
</dbReference>
<evidence type="ECO:0000313" key="14">
    <source>
        <dbReference type="EMBL" id="MBR0574844.1"/>
    </source>
</evidence>
<dbReference type="GO" id="GO:0004326">
    <property type="term" value="F:tetrahydrofolylpolyglutamate synthase activity"/>
    <property type="evidence" value="ECO:0007669"/>
    <property type="project" value="UniProtKB-EC"/>
</dbReference>
<evidence type="ECO:0000256" key="5">
    <source>
        <dbReference type="ARBA" id="ARBA00022723"/>
    </source>
</evidence>
<evidence type="ECO:0000256" key="4">
    <source>
        <dbReference type="ARBA" id="ARBA00022598"/>
    </source>
</evidence>
<dbReference type="RefSeq" id="WP_211799361.1">
    <property type="nucleotide sequence ID" value="NZ_JAGSCS010000001.1"/>
</dbReference>
<sequence length="435" mass="48572">MNYEETLEELHHIPRVPKEENLETMEALMASLSHPEKNLRLIHVTGTNGKGSTCKMLSQVLVGAGYRTGLFTSPYIYDFRERIQVNHELISQEDVVRLYARVVEASRSLEERGYRRPSEFETVTAMSLLYFQEKRVEVAIMEVGIGGRYDATNVIDPILSILTSITFDHMKILGDTLEKIAWHKAGIMKGKPAVSASQHPEVRRVLQEEARVTGTPLVFAKSQQVEYQGGDSFTPRVKYTFDQRGPLEMELGLLGVHQMLNAGVVLLALEELKIQGFMAITDTVVKEALRTVTWPGRMEVVSRDPLVIIDGAHNLDGAVNLRESLDFHFPQRPILLILGMLKDKDVASTAKILARNTKMVLLITPQDIRGMDAAMLKGYLEPSGETLICSSAEHAVKEALNRVEEGDLILCAGSLYTIQELHPRFLSALTAHTPS</sequence>
<evidence type="ECO:0000256" key="9">
    <source>
        <dbReference type="ARBA" id="ARBA00030592"/>
    </source>
</evidence>
<name>A0A941HP17_9CLOT</name>
<dbReference type="Pfam" id="PF08245">
    <property type="entry name" value="Mur_ligase_M"/>
    <property type="match status" value="1"/>
</dbReference>
<dbReference type="NCBIfam" id="TIGR01499">
    <property type="entry name" value="folC"/>
    <property type="match status" value="1"/>
</dbReference>
<dbReference type="SUPFAM" id="SSF53244">
    <property type="entry name" value="MurD-like peptide ligases, peptide-binding domain"/>
    <property type="match status" value="1"/>
</dbReference>
<dbReference type="EMBL" id="JAGSCS010000001">
    <property type="protein sequence ID" value="MBR0574844.1"/>
    <property type="molecule type" value="Genomic_DNA"/>
</dbReference>
<dbReference type="InterPro" id="IPR001645">
    <property type="entry name" value="Folylpolyglutamate_synth"/>
</dbReference>
<evidence type="ECO:0000256" key="8">
    <source>
        <dbReference type="ARBA" id="ARBA00022842"/>
    </source>
</evidence>
<evidence type="ECO:0000256" key="1">
    <source>
        <dbReference type="ARBA" id="ARBA00001946"/>
    </source>
</evidence>
<evidence type="ECO:0000256" key="3">
    <source>
        <dbReference type="ARBA" id="ARBA00013025"/>
    </source>
</evidence>
<proteinExistence type="inferred from homology"/>
<keyword evidence="7 11" id="KW-0067">ATP-binding</keyword>
<dbReference type="GO" id="GO:0005524">
    <property type="term" value="F:ATP binding"/>
    <property type="evidence" value="ECO:0007669"/>
    <property type="project" value="UniProtKB-KW"/>
</dbReference>
<dbReference type="InterPro" id="IPR036565">
    <property type="entry name" value="Mur-like_cat_sf"/>
</dbReference>
<dbReference type="PANTHER" id="PTHR11136">
    <property type="entry name" value="FOLYLPOLYGLUTAMATE SYNTHASE-RELATED"/>
    <property type="match status" value="1"/>
</dbReference>
<dbReference type="Gene3D" id="3.90.190.20">
    <property type="entry name" value="Mur ligase, C-terminal domain"/>
    <property type="match status" value="1"/>
</dbReference>
<dbReference type="Pfam" id="PF02875">
    <property type="entry name" value="Mur_ligase_C"/>
    <property type="match status" value="1"/>
</dbReference>
<dbReference type="AlphaFoldDB" id="A0A941HP17"/>
<comment type="cofactor">
    <cofactor evidence="1">
        <name>Mg(2+)</name>
        <dbReference type="ChEBI" id="CHEBI:18420"/>
    </cofactor>
</comment>
<dbReference type="PROSITE" id="PS01011">
    <property type="entry name" value="FOLYLPOLYGLU_SYNT_1"/>
    <property type="match status" value="1"/>
</dbReference>
<gene>
    <name evidence="14" type="ORF">KCG48_00675</name>
</gene>
<dbReference type="InterPro" id="IPR018109">
    <property type="entry name" value="Folylpolyglutamate_synth_CS"/>
</dbReference>
<dbReference type="Gene3D" id="3.40.1190.10">
    <property type="entry name" value="Mur-like, catalytic domain"/>
    <property type="match status" value="1"/>
</dbReference>
<dbReference type="GO" id="GO:0005737">
    <property type="term" value="C:cytoplasm"/>
    <property type="evidence" value="ECO:0007669"/>
    <property type="project" value="TreeGrafter"/>
</dbReference>
<comment type="caution">
    <text evidence="14">The sequence shown here is derived from an EMBL/GenBank/DDBJ whole genome shotgun (WGS) entry which is preliminary data.</text>
</comment>
<keyword evidence="6 11" id="KW-0547">Nucleotide-binding</keyword>
<keyword evidence="8" id="KW-0460">Magnesium</keyword>
<comment type="catalytic activity">
    <reaction evidence="10">
        <text>(6S)-5,6,7,8-tetrahydrofolyl-(gamma-L-Glu)(n) + L-glutamate + ATP = (6S)-5,6,7,8-tetrahydrofolyl-(gamma-L-Glu)(n+1) + ADP + phosphate + H(+)</text>
        <dbReference type="Rhea" id="RHEA:10580"/>
        <dbReference type="Rhea" id="RHEA-COMP:14738"/>
        <dbReference type="Rhea" id="RHEA-COMP:14740"/>
        <dbReference type="ChEBI" id="CHEBI:15378"/>
        <dbReference type="ChEBI" id="CHEBI:29985"/>
        <dbReference type="ChEBI" id="CHEBI:30616"/>
        <dbReference type="ChEBI" id="CHEBI:43474"/>
        <dbReference type="ChEBI" id="CHEBI:141005"/>
        <dbReference type="ChEBI" id="CHEBI:456216"/>
        <dbReference type="EC" id="6.3.2.17"/>
    </reaction>
</comment>
<evidence type="ECO:0000256" key="6">
    <source>
        <dbReference type="ARBA" id="ARBA00022741"/>
    </source>
</evidence>
<comment type="similarity">
    <text evidence="2 11">Belongs to the folylpolyglutamate synthase family.</text>
</comment>
<dbReference type="PIRSF" id="PIRSF001563">
    <property type="entry name" value="Folylpolyglu_synth"/>
    <property type="match status" value="1"/>
</dbReference>
<feature type="domain" description="Mur ligase C-terminal" evidence="12">
    <location>
        <begin position="296"/>
        <end position="414"/>
    </location>
</feature>
<protein>
    <recommendedName>
        <fullName evidence="3">tetrahydrofolate synthase</fullName>
        <ecNumber evidence="3">6.3.2.17</ecNumber>
    </recommendedName>
    <alternativeName>
        <fullName evidence="9">Tetrahydrofolylpolyglutamate synthase</fullName>
    </alternativeName>
</protein>
<dbReference type="EC" id="6.3.2.17" evidence="3"/>
<dbReference type="GO" id="GO:0008841">
    <property type="term" value="F:dihydrofolate synthase activity"/>
    <property type="evidence" value="ECO:0007669"/>
    <property type="project" value="TreeGrafter"/>
</dbReference>
<dbReference type="GO" id="GO:0046872">
    <property type="term" value="F:metal ion binding"/>
    <property type="evidence" value="ECO:0007669"/>
    <property type="project" value="UniProtKB-KW"/>
</dbReference>
<evidence type="ECO:0000256" key="2">
    <source>
        <dbReference type="ARBA" id="ARBA00008276"/>
    </source>
</evidence>
<keyword evidence="5" id="KW-0479">Metal-binding</keyword>
<organism evidence="14 15">
    <name type="scientific">Proteiniclasticum sediminis</name>
    <dbReference type="NCBI Taxonomy" id="2804028"/>
    <lineage>
        <taxon>Bacteria</taxon>
        <taxon>Bacillati</taxon>
        <taxon>Bacillota</taxon>
        <taxon>Clostridia</taxon>
        <taxon>Eubacteriales</taxon>
        <taxon>Clostridiaceae</taxon>
        <taxon>Proteiniclasticum</taxon>
    </lineage>
</organism>
<evidence type="ECO:0000259" key="13">
    <source>
        <dbReference type="Pfam" id="PF08245"/>
    </source>
</evidence>
<evidence type="ECO:0000313" key="15">
    <source>
        <dbReference type="Proteomes" id="UP000675379"/>
    </source>
</evidence>
<dbReference type="InterPro" id="IPR013221">
    <property type="entry name" value="Mur_ligase_cen"/>
</dbReference>
<evidence type="ECO:0000256" key="7">
    <source>
        <dbReference type="ARBA" id="ARBA00022840"/>
    </source>
</evidence>
<dbReference type="InterPro" id="IPR036615">
    <property type="entry name" value="Mur_ligase_C_dom_sf"/>
</dbReference>
<dbReference type="PROSITE" id="PS01012">
    <property type="entry name" value="FOLYLPOLYGLU_SYNT_2"/>
    <property type="match status" value="1"/>
</dbReference>
<accession>A0A941HP17</accession>
<reference evidence="14" key="1">
    <citation type="submission" date="2021-04" db="EMBL/GenBank/DDBJ databases">
        <title>Proteiniclasticum sedimins sp. nov., an obligate anaerobic bacterium isolated from anaerobic sludge.</title>
        <authorList>
            <person name="Liu J."/>
        </authorList>
    </citation>
    <scope>NUCLEOTIDE SEQUENCE</scope>
    <source>
        <strain evidence="14">BAD-10</strain>
    </source>
</reference>
<dbReference type="InterPro" id="IPR004101">
    <property type="entry name" value="Mur_ligase_C"/>
</dbReference>